<evidence type="ECO:0000313" key="1">
    <source>
        <dbReference type="EMBL" id="SFR12919.1"/>
    </source>
</evidence>
<reference evidence="2" key="1">
    <citation type="submission" date="2016-10" db="EMBL/GenBank/DDBJ databases">
        <authorList>
            <person name="Varghese N."/>
            <person name="Submissions S."/>
        </authorList>
    </citation>
    <scope>NUCLEOTIDE SEQUENCE [LARGE SCALE GENOMIC DNA]</scope>
    <source>
        <strain evidence="2">DSM 3669</strain>
    </source>
</reference>
<dbReference type="STRING" id="39060.SAMN05660706_12635"/>
<organism evidence="1 2">
    <name type="scientific">Desulfoscipio geothermicus DSM 3669</name>
    <dbReference type="NCBI Taxonomy" id="1121426"/>
    <lineage>
        <taxon>Bacteria</taxon>
        <taxon>Bacillati</taxon>
        <taxon>Bacillota</taxon>
        <taxon>Clostridia</taxon>
        <taxon>Eubacteriales</taxon>
        <taxon>Desulfallaceae</taxon>
        <taxon>Desulfoscipio</taxon>
    </lineage>
</organism>
<name>A0A1I6E592_9FIRM</name>
<dbReference type="Proteomes" id="UP000199584">
    <property type="component" value="Unassembled WGS sequence"/>
</dbReference>
<keyword evidence="2" id="KW-1185">Reference proteome</keyword>
<protein>
    <submittedName>
        <fullName evidence="1">Uncharacterized protein</fullName>
    </submittedName>
</protein>
<gene>
    <name evidence="1" type="ORF">SAMN05660706_12635</name>
</gene>
<evidence type="ECO:0000313" key="2">
    <source>
        <dbReference type="Proteomes" id="UP000199584"/>
    </source>
</evidence>
<dbReference type="RefSeq" id="WP_165608349.1">
    <property type="nucleotide sequence ID" value="NZ_FOYM01000026.1"/>
</dbReference>
<dbReference type="AlphaFoldDB" id="A0A1I6E592"/>
<sequence>MADSDKRAAAPDKHKGFYKPYRIKPAEVYVEPNPDVCSGEDKSPR</sequence>
<dbReference type="EMBL" id="FOYM01000026">
    <property type="protein sequence ID" value="SFR12919.1"/>
    <property type="molecule type" value="Genomic_DNA"/>
</dbReference>
<accession>A0A1I6E592</accession>
<proteinExistence type="predicted"/>